<feature type="transmembrane region" description="Helical" evidence="1">
    <location>
        <begin position="185"/>
        <end position="209"/>
    </location>
</feature>
<keyword evidence="3" id="KW-1185">Reference proteome</keyword>
<evidence type="ECO:0000256" key="1">
    <source>
        <dbReference type="SAM" id="Phobius"/>
    </source>
</evidence>
<evidence type="ECO:0000313" key="3">
    <source>
        <dbReference type="Proteomes" id="UP000676325"/>
    </source>
</evidence>
<feature type="transmembrane region" description="Helical" evidence="1">
    <location>
        <begin position="40"/>
        <end position="57"/>
    </location>
</feature>
<comment type="caution">
    <text evidence="2">The sequence shown here is derived from an EMBL/GenBank/DDBJ whole genome shotgun (WGS) entry which is preliminary data.</text>
</comment>
<keyword evidence="1" id="KW-0812">Transmembrane</keyword>
<organism evidence="2 3">
    <name type="scientific">Actinospica acidithermotolerans</name>
    <dbReference type="NCBI Taxonomy" id="2828514"/>
    <lineage>
        <taxon>Bacteria</taxon>
        <taxon>Bacillati</taxon>
        <taxon>Actinomycetota</taxon>
        <taxon>Actinomycetes</taxon>
        <taxon>Catenulisporales</taxon>
        <taxon>Actinospicaceae</taxon>
        <taxon>Actinospica</taxon>
    </lineage>
</organism>
<keyword evidence="1" id="KW-1133">Transmembrane helix</keyword>
<protein>
    <submittedName>
        <fullName evidence="2">Uncharacterized protein</fullName>
    </submittedName>
</protein>
<feature type="transmembrane region" description="Helical" evidence="1">
    <location>
        <begin position="77"/>
        <end position="102"/>
    </location>
</feature>
<gene>
    <name evidence="2" type="ORF">KDK95_09280</name>
</gene>
<dbReference type="AlphaFoldDB" id="A0A941E9I8"/>
<dbReference type="Proteomes" id="UP000676325">
    <property type="component" value="Unassembled WGS sequence"/>
</dbReference>
<name>A0A941E9I8_9ACTN</name>
<accession>A0A941E9I8</accession>
<proteinExistence type="predicted"/>
<feature type="transmembrane region" description="Helical" evidence="1">
    <location>
        <begin position="114"/>
        <end position="136"/>
    </location>
</feature>
<dbReference type="EMBL" id="JAGSOH010000018">
    <property type="protein sequence ID" value="MBR7826493.1"/>
    <property type="molecule type" value="Genomic_DNA"/>
</dbReference>
<dbReference type="RefSeq" id="WP_212517642.1">
    <property type="nucleotide sequence ID" value="NZ_JAGSOH010000018.1"/>
</dbReference>
<feature type="transmembrane region" description="Helical" evidence="1">
    <location>
        <begin position="142"/>
        <end position="160"/>
    </location>
</feature>
<evidence type="ECO:0000313" key="2">
    <source>
        <dbReference type="EMBL" id="MBR7826493.1"/>
    </source>
</evidence>
<keyword evidence="1" id="KW-0472">Membrane</keyword>
<reference evidence="2" key="1">
    <citation type="submission" date="2021-04" db="EMBL/GenBank/DDBJ databases">
        <title>Genome based classification of Actinospica acidithermotolerans sp. nov., an actinobacterium isolated from an Indonesian hot spring.</title>
        <authorList>
            <person name="Kusuma A.B."/>
            <person name="Putra K.E."/>
            <person name="Nafisah S."/>
            <person name="Loh J."/>
            <person name="Nouioui I."/>
            <person name="Goodfellow M."/>
        </authorList>
    </citation>
    <scope>NUCLEOTIDE SEQUENCE</scope>
    <source>
        <strain evidence="2">MGRD01-02</strain>
    </source>
</reference>
<sequence>MSPERRADDPRTAIAAAAVLPPSEGAFDRVPPLEARAPKLAIMAALVVCAWFGIVLLSKHEGAATVYLSDAARTRYLTVHVVGFCLGLGTVLAVDGAFLAAAFGWTSISRAARFALYADWLIWAGFALVCVSGAFLQPDFGNAWVVANFFVVLALGVNAVHARDILDHVRAVPRTARISTLPRRLLTRAVASAVLSQALWWTSMAIGYFTRLR</sequence>